<dbReference type="EMBL" id="CM037022">
    <property type="protein sequence ID" value="KAH7666867.1"/>
    <property type="molecule type" value="Genomic_DNA"/>
</dbReference>
<sequence>MMVPQQVQVNLIVSQHFLCPKMLHKGMTTRCQNFQIIKICVHAGEVENCYVETGDTAFACKYS</sequence>
<name>A0ACB7V0M7_DIOAL</name>
<comment type="caution">
    <text evidence="1">The sequence shown here is derived from an EMBL/GenBank/DDBJ whole genome shotgun (WGS) entry which is preliminary data.</text>
</comment>
<gene>
    <name evidence="1" type="ORF">IHE45_12G024600</name>
</gene>
<reference evidence="2" key="1">
    <citation type="journal article" date="2022" name="Nat. Commun.">
        <title>Chromosome evolution and the genetic basis of agronomically important traits in greater yam.</title>
        <authorList>
            <person name="Bredeson J.V."/>
            <person name="Lyons J.B."/>
            <person name="Oniyinde I.O."/>
            <person name="Okereke N.R."/>
            <person name="Kolade O."/>
            <person name="Nnabue I."/>
            <person name="Nwadili C.O."/>
            <person name="Hribova E."/>
            <person name="Parker M."/>
            <person name="Nwogha J."/>
            <person name="Shu S."/>
            <person name="Carlson J."/>
            <person name="Kariba R."/>
            <person name="Muthemba S."/>
            <person name="Knop K."/>
            <person name="Barton G.J."/>
            <person name="Sherwood A.V."/>
            <person name="Lopez-Montes A."/>
            <person name="Asiedu R."/>
            <person name="Jamnadass R."/>
            <person name="Muchugi A."/>
            <person name="Goodstein D."/>
            <person name="Egesi C.N."/>
            <person name="Featherston J."/>
            <person name="Asfaw A."/>
            <person name="Simpson G.G."/>
            <person name="Dolezel J."/>
            <person name="Hendre P.S."/>
            <person name="Van Deynze A."/>
            <person name="Kumar P.L."/>
            <person name="Obidiegwu J.E."/>
            <person name="Bhattacharjee R."/>
            <person name="Rokhsar D.S."/>
        </authorList>
    </citation>
    <scope>NUCLEOTIDE SEQUENCE [LARGE SCALE GENOMIC DNA]</scope>
    <source>
        <strain evidence="2">cv. TDa95/00328</strain>
    </source>
</reference>
<protein>
    <submittedName>
        <fullName evidence="1">Uncharacterized protein</fullName>
    </submittedName>
</protein>
<proteinExistence type="predicted"/>
<evidence type="ECO:0000313" key="1">
    <source>
        <dbReference type="EMBL" id="KAH7666867.1"/>
    </source>
</evidence>
<keyword evidence="2" id="KW-1185">Reference proteome</keyword>
<organism evidence="1 2">
    <name type="scientific">Dioscorea alata</name>
    <name type="common">Purple yam</name>
    <dbReference type="NCBI Taxonomy" id="55571"/>
    <lineage>
        <taxon>Eukaryota</taxon>
        <taxon>Viridiplantae</taxon>
        <taxon>Streptophyta</taxon>
        <taxon>Embryophyta</taxon>
        <taxon>Tracheophyta</taxon>
        <taxon>Spermatophyta</taxon>
        <taxon>Magnoliopsida</taxon>
        <taxon>Liliopsida</taxon>
        <taxon>Dioscoreales</taxon>
        <taxon>Dioscoreaceae</taxon>
        <taxon>Dioscorea</taxon>
    </lineage>
</organism>
<evidence type="ECO:0000313" key="2">
    <source>
        <dbReference type="Proteomes" id="UP000827976"/>
    </source>
</evidence>
<dbReference type="Proteomes" id="UP000827976">
    <property type="component" value="Chromosome 12"/>
</dbReference>
<accession>A0ACB7V0M7</accession>